<proteinExistence type="predicted"/>
<sequence>MSDTPRLVAAESPTAALLPTQLATPTSTPISPTATLARREFNESAAMKVAPTSFLPGRGPELPGQFVHASRRLDFFVGQGSFSPPEVVEMAVRAEHALSYMQRRFAVSLSERVSVGVYAASQAPGRGTRGIAYTHGPTNVRIYYNGNEDKHSALVVLTHELAHALQAEAYGKDAQSRSDLILLEGLACWITGEYWLSLSGAPSFQARARSLYHAGYNGNLAAMSNRSDINAVYDMWTGFVDYLTSTYGWERFNYLYANGRGRAPGSADYQGVYGKSFHELQNEWYATLR</sequence>
<evidence type="ECO:0000313" key="1">
    <source>
        <dbReference type="EMBL" id="PDW02664.1"/>
    </source>
</evidence>
<dbReference type="Proteomes" id="UP000220527">
    <property type="component" value="Unassembled WGS sequence"/>
</dbReference>
<evidence type="ECO:0000313" key="2">
    <source>
        <dbReference type="Proteomes" id="UP000220527"/>
    </source>
</evidence>
<protein>
    <recommendedName>
        <fullName evidence="3">DUF2268 domain-containing protein</fullName>
    </recommendedName>
</protein>
<name>A0A2A6RHQ6_9CHLR</name>
<reference evidence="2" key="1">
    <citation type="submission" date="2017-08" db="EMBL/GenBank/DDBJ databases">
        <authorList>
            <person name="Grouzdev D.S."/>
            <person name="Gaisin V.A."/>
            <person name="Rysina M.S."/>
            <person name="Gorlenko V.M."/>
        </authorList>
    </citation>
    <scope>NUCLEOTIDE SEQUENCE [LARGE SCALE GENOMIC DNA]</scope>
    <source>
        <strain evidence="2">Kir15-3F</strain>
    </source>
</reference>
<organism evidence="1 2">
    <name type="scientific">Candidatus Viridilinea mediisalina</name>
    <dbReference type="NCBI Taxonomy" id="2024553"/>
    <lineage>
        <taxon>Bacteria</taxon>
        <taxon>Bacillati</taxon>
        <taxon>Chloroflexota</taxon>
        <taxon>Chloroflexia</taxon>
        <taxon>Chloroflexales</taxon>
        <taxon>Chloroflexineae</taxon>
        <taxon>Oscillochloridaceae</taxon>
        <taxon>Candidatus Viridilinea</taxon>
    </lineage>
</organism>
<dbReference type="OrthoDB" id="148539at2"/>
<dbReference type="AlphaFoldDB" id="A0A2A6RHQ6"/>
<keyword evidence="2" id="KW-1185">Reference proteome</keyword>
<accession>A0A2A6RHQ6</accession>
<dbReference type="EMBL" id="NQWI01000057">
    <property type="protein sequence ID" value="PDW02664.1"/>
    <property type="molecule type" value="Genomic_DNA"/>
</dbReference>
<gene>
    <name evidence="1" type="ORF">CJ255_12830</name>
</gene>
<evidence type="ECO:0008006" key="3">
    <source>
        <dbReference type="Google" id="ProtNLM"/>
    </source>
</evidence>
<comment type="caution">
    <text evidence="1">The sequence shown here is derived from an EMBL/GenBank/DDBJ whole genome shotgun (WGS) entry which is preliminary data.</text>
</comment>